<comment type="caution">
    <text evidence="6">The sequence shown here is derived from an EMBL/GenBank/DDBJ whole genome shotgun (WGS) entry which is preliminary data.</text>
</comment>
<dbReference type="NCBIfam" id="TIGR00013">
    <property type="entry name" value="taut"/>
    <property type="match status" value="1"/>
</dbReference>
<gene>
    <name evidence="6" type="ORF">B0174_08580</name>
</gene>
<dbReference type="AlphaFoldDB" id="A0A363CXT7"/>
<dbReference type="Proteomes" id="UP000251135">
    <property type="component" value="Unassembled WGS sequence"/>
</dbReference>
<reference evidence="6 7" key="1">
    <citation type="submission" date="2017-02" db="EMBL/GenBank/DDBJ databases">
        <title>Arcobacter caeni sp. nov, a new Arcobacter species isolated from reclaimed water.</title>
        <authorList>
            <person name="Figueras M.J."/>
            <person name="Perez-Cataluna A."/>
            <person name="Salas-Masso N."/>
        </authorList>
    </citation>
    <scope>NUCLEOTIDE SEQUENCE [LARGE SCALE GENOMIC DNA]</scope>
    <source>
        <strain evidence="6 7">RW17-10</strain>
    </source>
</reference>
<keyword evidence="7" id="KW-1185">Reference proteome</keyword>
<dbReference type="SUPFAM" id="SSF55331">
    <property type="entry name" value="Tautomerase/MIF"/>
    <property type="match status" value="1"/>
</dbReference>
<accession>A0A363CXT7</accession>
<evidence type="ECO:0000256" key="2">
    <source>
        <dbReference type="ARBA" id="ARBA00023235"/>
    </source>
</evidence>
<keyword evidence="2 4" id="KW-0413">Isomerase</keyword>
<evidence type="ECO:0000313" key="7">
    <source>
        <dbReference type="Proteomes" id="UP000251135"/>
    </source>
</evidence>
<evidence type="ECO:0000259" key="5">
    <source>
        <dbReference type="Pfam" id="PF01361"/>
    </source>
</evidence>
<evidence type="ECO:0000256" key="3">
    <source>
        <dbReference type="PIRSR" id="PIRSR618191-1"/>
    </source>
</evidence>
<dbReference type="OrthoDB" id="9799841at2"/>
<dbReference type="RefSeq" id="WP_108559706.1">
    <property type="nucleotide sequence ID" value="NZ_MUXE01000012.1"/>
</dbReference>
<dbReference type="InterPro" id="IPR004370">
    <property type="entry name" value="4-OT-like_dom"/>
</dbReference>
<dbReference type="InterPro" id="IPR014347">
    <property type="entry name" value="Tautomerase/MIF_sf"/>
</dbReference>
<dbReference type="EMBL" id="MUXE01000012">
    <property type="protein sequence ID" value="PUE63898.1"/>
    <property type="molecule type" value="Genomic_DNA"/>
</dbReference>
<evidence type="ECO:0000313" key="6">
    <source>
        <dbReference type="EMBL" id="PUE63898.1"/>
    </source>
</evidence>
<organism evidence="6 7">
    <name type="scientific">Arcobacter caeni</name>
    <dbReference type="NCBI Taxonomy" id="1912877"/>
    <lineage>
        <taxon>Bacteria</taxon>
        <taxon>Pseudomonadati</taxon>
        <taxon>Campylobacterota</taxon>
        <taxon>Epsilonproteobacteria</taxon>
        <taxon>Campylobacterales</taxon>
        <taxon>Arcobacteraceae</taxon>
        <taxon>Arcobacter</taxon>
    </lineage>
</organism>
<feature type="domain" description="4-oxalocrotonate tautomerase-like" evidence="5">
    <location>
        <begin position="2"/>
        <end position="62"/>
    </location>
</feature>
<dbReference type="Pfam" id="PF01361">
    <property type="entry name" value="Tautomerase"/>
    <property type="match status" value="1"/>
</dbReference>
<name>A0A363CXT7_9BACT</name>
<evidence type="ECO:0000256" key="4">
    <source>
        <dbReference type="RuleBase" id="RU362032"/>
    </source>
</evidence>
<protein>
    <recommendedName>
        <fullName evidence="4">Tautomerase</fullName>
        <ecNumber evidence="4">5.3.2.-</ecNumber>
    </recommendedName>
</protein>
<feature type="active site" description="Proton acceptor; via imino nitrogen" evidence="3">
    <location>
        <position position="2"/>
    </location>
</feature>
<dbReference type="EC" id="5.3.2.-" evidence="4"/>
<evidence type="ECO:0000256" key="1">
    <source>
        <dbReference type="ARBA" id="ARBA00006723"/>
    </source>
</evidence>
<dbReference type="PANTHER" id="PTHR35530">
    <property type="entry name" value="TAUTOMERASE-RELATED"/>
    <property type="match status" value="1"/>
</dbReference>
<dbReference type="PANTHER" id="PTHR35530:SF2">
    <property type="entry name" value="BSL4019 PROTEIN"/>
    <property type="match status" value="1"/>
</dbReference>
<dbReference type="Gene3D" id="3.30.429.10">
    <property type="entry name" value="Macrophage Migration Inhibitory Factor"/>
    <property type="match status" value="1"/>
</dbReference>
<comment type="similarity">
    <text evidence="1 4">Belongs to the 4-oxalocrotonate tautomerase family.</text>
</comment>
<dbReference type="GO" id="GO:0016853">
    <property type="term" value="F:isomerase activity"/>
    <property type="evidence" value="ECO:0007669"/>
    <property type="project" value="UniProtKB-UniRule"/>
</dbReference>
<sequence>MPVINVKMTHEDGGATKEQKEKLSKGITELFAQIFNRGASSAVVIIEEVSTDNYSVGGKSITQIRNEEKKQTSI</sequence>
<dbReference type="InterPro" id="IPR018191">
    <property type="entry name" value="4-OT"/>
</dbReference>
<proteinExistence type="inferred from homology"/>